<evidence type="ECO:0000313" key="2">
    <source>
        <dbReference type="Proteomes" id="UP001500363"/>
    </source>
</evidence>
<dbReference type="Gene3D" id="1.10.1660.10">
    <property type="match status" value="1"/>
</dbReference>
<dbReference type="EMBL" id="BAAANC010000002">
    <property type="protein sequence ID" value="GAA1531366.1"/>
    <property type="molecule type" value="Genomic_DNA"/>
</dbReference>
<sequence length="100" mass="11223">MRPGRAGHQYQFRHEAVERIRLIQQFYAAGLGSRLIAPLLAAIDAQHLEPALVQRLTGEHDRIARQVADLQEAGRRLAVLIDIAHHPRETCSSTELDPLT</sequence>
<dbReference type="InterPro" id="IPR009061">
    <property type="entry name" value="DNA-bd_dom_put_sf"/>
</dbReference>
<proteinExistence type="predicted"/>
<dbReference type="RefSeq" id="WP_344175476.1">
    <property type="nucleotide sequence ID" value="NZ_BAAANC010000002.1"/>
</dbReference>
<dbReference type="Proteomes" id="UP001500363">
    <property type="component" value="Unassembled WGS sequence"/>
</dbReference>
<protein>
    <recommendedName>
        <fullName evidence="3">MerR-like DNA binding protein</fullName>
    </recommendedName>
</protein>
<evidence type="ECO:0008006" key="3">
    <source>
        <dbReference type="Google" id="ProtNLM"/>
    </source>
</evidence>
<dbReference type="SUPFAM" id="SSF46955">
    <property type="entry name" value="Putative DNA-binding domain"/>
    <property type="match status" value="1"/>
</dbReference>
<accession>A0ABN2B155</accession>
<name>A0ABN2B155_9ACTN</name>
<comment type="caution">
    <text evidence="1">The sequence shown here is derived from an EMBL/GenBank/DDBJ whole genome shotgun (WGS) entry which is preliminary data.</text>
</comment>
<gene>
    <name evidence="1" type="ORF">GCM10009741_36930</name>
</gene>
<evidence type="ECO:0000313" key="1">
    <source>
        <dbReference type="EMBL" id="GAA1531366.1"/>
    </source>
</evidence>
<organism evidence="1 2">
    <name type="scientific">Kribbella lupini</name>
    <dbReference type="NCBI Taxonomy" id="291602"/>
    <lineage>
        <taxon>Bacteria</taxon>
        <taxon>Bacillati</taxon>
        <taxon>Actinomycetota</taxon>
        <taxon>Actinomycetes</taxon>
        <taxon>Propionibacteriales</taxon>
        <taxon>Kribbellaceae</taxon>
        <taxon>Kribbella</taxon>
    </lineage>
</organism>
<reference evidence="1 2" key="1">
    <citation type="journal article" date="2019" name="Int. J. Syst. Evol. Microbiol.">
        <title>The Global Catalogue of Microorganisms (GCM) 10K type strain sequencing project: providing services to taxonomists for standard genome sequencing and annotation.</title>
        <authorList>
            <consortium name="The Broad Institute Genomics Platform"/>
            <consortium name="The Broad Institute Genome Sequencing Center for Infectious Disease"/>
            <person name="Wu L."/>
            <person name="Ma J."/>
        </authorList>
    </citation>
    <scope>NUCLEOTIDE SEQUENCE [LARGE SCALE GENOMIC DNA]</scope>
    <source>
        <strain evidence="1 2">JCM 14303</strain>
    </source>
</reference>
<keyword evidence="2" id="KW-1185">Reference proteome</keyword>